<comment type="caution">
    <text evidence="5">The sequence shown here is derived from an EMBL/GenBank/DDBJ whole genome shotgun (WGS) entry which is preliminary data.</text>
</comment>
<dbReference type="PRINTS" id="PR00035">
    <property type="entry name" value="HTHGNTR"/>
</dbReference>
<dbReference type="PROSITE" id="PS50949">
    <property type="entry name" value="HTH_GNTR"/>
    <property type="match status" value="1"/>
</dbReference>
<dbReference type="SMART" id="SM00345">
    <property type="entry name" value="HTH_GNTR"/>
    <property type="match status" value="1"/>
</dbReference>
<dbReference type="PANTHER" id="PTHR43537:SF5">
    <property type="entry name" value="UXU OPERON TRANSCRIPTIONAL REGULATOR"/>
    <property type="match status" value="1"/>
</dbReference>
<protein>
    <submittedName>
        <fullName evidence="5">GntR family transcriptional repressor for pyruvate dehydrogenase complex</fullName>
    </submittedName>
</protein>
<dbReference type="SUPFAM" id="SSF48008">
    <property type="entry name" value="GntR ligand-binding domain-like"/>
    <property type="match status" value="1"/>
</dbReference>
<organism evidence="5 6">
    <name type="scientific">Peptoniphilus koenoeneniae</name>
    <dbReference type="NCBI Taxonomy" id="507751"/>
    <lineage>
        <taxon>Bacteria</taxon>
        <taxon>Bacillati</taxon>
        <taxon>Bacillota</taxon>
        <taxon>Tissierellia</taxon>
        <taxon>Tissierellales</taxon>
        <taxon>Peptoniphilaceae</taxon>
        <taxon>Peptoniphilus</taxon>
    </lineage>
</organism>
<dbReference type="Pfam" id="PF07729">
    <property type="entry name" value="FCD"/>
    <property type="match status" value="1"/>
</dbReference>
<evidence type="ECO:0000256" key="1">
    <source>
        <dbReference type="ARBA" id="ARBA00023015"/>
    </source>
</evidence>
<dbReference type="CDD" id="cd07377">
    <property type="entry name" value="WHTH_GntR"/>
    <property type="match status" value="1"/>
</dbReference>
<evidence type="ECO:0000256" key="2">
    <source>
        <dbReference type="ARBA" id="ARBA00023125"/>
    </source>
</evidence>
<dbReference type="Pfam" id="PF00392">
    <property type="entry name" value="GntR"/>
    <property type="match status" value="1"/>
</dbReference>
<evidence type="ECO:0000259" key="4">
    <source>
        <dbReference type="PROSITE" id="PS50949"/>
    </source>
</evidence>
<evidence type="ECO:0000313" key="6">
    <source>
        <dbReference type="Proteomes" id="UP001236559"/>
    </source>
</evidence>
<dbReference type="InterPro" id="IPR011711">
    <property type="entry name" value="GntR_C"/>
</dbReference>
<keyword evidence="3" id="KW-0804">Transcription</keyword>
<dbReference type="InterPro" id="IPR000524">
    <property type="entry name" value="Tscrpt_reg_HTH_GntR"/>
</dbReference>
<gene>
    <name evidence="5" type="ORF">J2S72_001430</name>
</gene>
<dbReference type="PANTHER" id="PTHR43537">
    <property type="entry name" value="TRANSCRIPTIONAL REGULATOR, GNTR FAMILY"/>
    <property type="match status" value="1"/>
</dbReference>
<keyword evidence="5" id="KW-0670">Pyruvate</keyword>
<accession>A0ABU0AYC1</accession>
<dbReference type="InterPro" id="IPR036390">
    <property type="entry name" value="WH_DNA-bd_sf"/>
</dbReference>
<dbReference type="InterPro" id="IPR036388">
    <property type="entry name" value="WH-like_DNA-bd_sf"/>
</dbReference>
<dbReference type="Proteomes" id="UP001236559">
    <property type="component" value="Unassembled WGS sequence"/>
</dbReference>
<dbReference type="InterPro" id="IPR008920">
    <property type="entry name" value="TF_FadR/GntR_C"/>
</dbReference>
<name>A0ABU0AYC1_9FIRM</name>
<keyword evidence="2" id="KW-0238">DNA-binding</keyword>
<dbReference type="SUPFAM" id="SSF46785">
    <property type="entry name" value="Winged helix' DNA-binding domain"/>
    <property type="match status" value="1"/>
</dbReference>
<keyword evidence="6" id="KW-1185">Reference proteome</keyword>
<dbReference type="RefSeq" id="WP_023055936.1">
    <property type="nucleotide sequence ID" value="NZ_JAUSTN010000007.1"/>
</dbReference>
<reference evidence="5 6" key="1">
    <citation type="submission" date="2023-07" db="EMBL/GenBank/DDBJ databases">
        <title>Genomic Encyclopedia of Type Strains, Phase IV (KMG-IV): sequencing the most valuable type-strain genomes for metagenomic binning, comparative biology and taxonomic classification.</title>
        <authorList>
            <person name="Goeker M."/>
        </authorList>
    </citation>
    <scope>NUCLEOTIDE SEQUENCE [LARGE SCALE GENOMIC DNA]</scope>
    <source>
        <strain evidence="5 6">DSM 22616</strain>
    </source>
</reference>
<proteinExistence type="predicted"/>
<feature type="domain" description="HTH gntR-type" evidence="4">
    <location>
        <begin position="16"/>
        <end position="84"/>
    </location>
</feature>
<evidence type="ECO:0000313" key="5">
    <source>
        <dbReference type="EMBL" id="MDQ0275403.1"/>
    </source>
</evidence>
<dbReference type="Gene3D" id="1.10.10.10">
    <property type="entry name" value="Winged helix-like DNA-binding domain superfamily/Winged helix DNA-binding domain"/>
    <property type="match status" value="1"/>
</dbReference>
<dbReference type="EMBL" id="JAUSTN010000007">
    <property type="protein sequence ID" value="MDQ0275403.1"/>
    <property type="molecule type" value="Genomic_DNA"/>
</dbReference>
<sequence>MDIKSSVQNNDDKNNKPQYLQIAETIKNKIFLGTLSVGTKLPPERELAKKYDSGRPSVREAIRSLENMGLVETKHGDGSYVANNMKNVMFSSLSAISRMNSVTISEIMEFREMFEYEAVKLAAERRTTDQLKKMEEILIKIKVSDTIYEFQKLDGLFHTLISEMSNNALIIESYLAMNKLFYDSIKDTTVAITLEGESSEELFSYHKPIYDSIRDSDPVLAQIFMNKHFNRIRKSIKDIK</sequence>
<keyword evidence="1" id="KW-0805">Transcription regulation</keyword>
<dbReference type="Gene3D" id="1.20.120.530">
    <property type="entry name" value="GntR ligand-binding domain-like"/>
    <property type="match status" value="1"/>
</dbReference>
<dbReference type="SMART" id="SM00895">
    <property type="entry name" value="FCD"/>
    <property type="match status" value="1"/>
</dbReference>
<evidence type="ECO:0000256" key="3">
    <source>
        <dbReference type="ARBA" id="ARBA00023163"/>
    </source>
</evidence>